<organism evidence="1 2">
    <name type="scientific">Orchesella cincta</name>
    <name type="common">Springtail</name>
    <name type="synonym">Podura cincta</name>
    <dbReference type="NCBI Taxonomy" id="48709"/>
    <lineage>
        <taxon>Eukaryota</taxon>
        <taxon>Metazoa</taxon>
        <taxon>Ecdysozoa</taxon>
        <taxon>Arthropoda</taxon>
        <taxon>Hexapoda</taxon>
        <taxon>Collembola</taxon>
        <taxon>Entomobryomorpha</taxon>
        <taxon>Entomobryoidea</taxon>
        <taxon>Orchesellidae</taxon>
        <taxon>Orchesellinae</taxon>
        <taxon>Orchesella</taxon>
    </lineage>
</organism>
<sequence length="137" mass="15406">MVDQRGRRSGGHGLSCRRLPCEMVRAISKLAAKSIDGTVTIFLRLALSPAIKFWKKLFILLDPTHLSTFSQTQTTSNSPTNFRAREKDLCTRINYTYKWISSESAFSIKCNNAPVEHEREHLQGCIFVSGLASNPEC</sequence>
<evidence type="ECO:0000313" key="1">
    <source>
        <dbReference type="EMBL" id="ODM97056.1"/>
    </source>
</evidence>
<reference evidence="1 2" key="1">
    <citation type="journal article" date="2016" name="Genome Biol. Evol.">
        <title>Gene Family Evolution Reflects Adaptation to Soil Environmental Stressors in the Genome of the Collembolan Orchesella cincta.</title>
        <authorList>
            <person name="Faddeeva-Vakhrusheva A."/>
            <person name="Derks M.F."/>
            <person name="Anvar S.Y."/>
            <person name="Agamennone V."/>
            <person name="Suring W."/>
            <person name="Smit S."/>
            <person name="van Straalen N.M."/>
            <person name="Roelofs D."/>
        </authorList>
    </citation>
    <scope>NUCLEOTIDE SEQUENCE [LARGE SCALE GENOMIC DNA]</scope>
    <source>
        <tissue evidence="1">Mixed pool</tissue>
    </source>
</reference>
<proteinExistence type="predicted"/>
<dbReference type="AlphaFoldDB" id="A0A1D2MVL8"/>
<gene>
    <name evidence="1" type="ORF">Ocin01_09633</name>
</gene>
<dbReference type="Proteomes" id="UP000094527">
    <property type="component" value="Unassembled WGS sequence"/>
</dbReference>
<dbReference type="EMBL" id="LJIJ01000476">
    <property type="protein sequence ID" value="ODM97056.1"/>
    <property type="molecule type" value="Genomic_DNA"/>
</dbReference>
<evidence type="ECO:0000313" key="2">
    <source>
        <dbReference type="Proteomes" id="UP000094527"/>
    </source>
</evidence>
<comment type="caution">
    <text evidence="1">The sequence shown here is derived from an EMBL/GenBank/DDBJ whole genome shotgun (WGS) entry which is preliminary data.</text>
</comment>
<accession>A0A1D2MVL8</accession>
<protein>
    <submittedName>
        <fullName evidence="1">Uncharacterized protein</fullName>
    </submittedName>
</protein>
<name>A0A1D2MVL8_ORCCI</name>
<keyword evidence="2" id="KW-1185">Reference proteome</keyword>